<protein>
    <submittedName>
        <fullName evidence="1">Uncharacterized protein</fullName>
    </submittedName>
</protein>
<dbReference type="AlphaFoldDB" id="A0A7Y3S805"/>
<evidence type="ECO:0000313" key="2">
    <source>
        <dbReference type="Proteomes" id="UP000519972"/>
    </source>
</evidence>
<dbReference type="RefSeq" id="WP_171377181.1">
    <property type="nucleotide sequence ID" value="NZ_JABFCN010000031.1"/>
</dbReference>
<name>A0A7Y3S805_9HYPH</name>
<accession>A0A7Y3S805</accession>
<sequence length="135" mass="15354">MKSIGMVIPFAGVPVGIVVPDKDLLKSIAVKFLVHDLDGQHFAAPSDVLRAIHKLMSPSQASIRSPPDRRDTMGRLRQFFRLSALRDDLETRLLAQDYRCLLLDDYFEDGTDRELQSTCAELTIEVSSRQYRPRH</sequence>
<organism evidence="1 2">
    <name type="scientific">Rhizobium sophorae</name>
    <dbReference type="NCBI Taxonomy" id="1535242"/>
    <lineage>
        <taxon>Bacteria</taxon>
        <taxon>Pseudomonadati</taxon>
        <taxon>Pseudomonadota</taxon>
        <taxon>Alphaproteobacteria</taxon>
        <taxon>Hyphomicrobiales</taxon>
        <taxon>Rhizobiaceae</taxon>
        <taxon>Rhizobium/Agrobacterium group</taxon>
        <taxon>Rhizobium</taxon>
    </lineage>
</organism>
<keyword evidence="2" id="KW-1185">Reference proteome</keyword>
<comment type="caution">
    <text evidence="1">The sequence shown here is derived from an EMBL/GenBank/DDBJ whole genome shotgun (WGS) entry which is preliminary data.</text>
</comment>
<proteinExistence type="predicted"/>
<evidence type="ECO:0000313" key="1">
    <source>
        <dbReference type="EMBL" id="NNU38572.1"/>
    </source>
</evidence>
<reference evidence="1 2" key="1">
    <citation type="submission" date="2020-02" db="EMBL/GenBank/DDBJ databases">
        <authorList>
            <person name="Sun Q."/>
        </authorList>
    </citation>
    <scope>NUCLEOTIDE SEQUENCE [LARGE SCALE GENOMIC DNA]</scope>
    <source>
        <strain evidence="1 2">CCBAU 03386</strain>
    </source>
</reference>
<gene>
    <name evidence="1" type="ORF">G9X64_19190</name>
</gene>
<dbReference type="EMBL" id="JABFCN010000031">
    <property type="protein sequence ID" value="NNU38572.1"/>
    <property type="molecule type" value="Genomic_DNA"/>
</dbReference>
<dbReference type="Proteomes" id="UP000519972">
    <property type="component" value="Unassembled WGS sequence"/>
</dbReference>